<evidence type="ECO:0000256" key="1">
    <source>
        <dbReference type="SAM" id="Phobius"/>
    </source>
</evidence>
<keyword evidence="1" id="KW-0812">Transmembrane</keyword>
<evidence type="ECO:0000313" key="2">
    <source>
        <dbReference type="EMBL" id="OXA49133.1"/>
    </source>
</evidence>
<gene>
    <name evidence="2" type="ORF">Fcan01_15813</name>
</gene>
<name>A0A226DV53_FOLCA</name>
<dbReference type="AlphaFoldDB" id="A0A226DV53"/>
<protein>
    <submittedName>
        <fullName evidence="2">Uncharacterized protein</fullName>
    </submittedName>
</protein>
<evidence type="ECO:0000313" key="3">
    <source>
        <dbReference type="Proteomes" id="UP000198287"/>
    </source>
</evidence>
<keyword evidence="1" id="KW-0472">Membrane</keyword>
<keyword evidence="3" id="KW-1185">Reference proteome</keyword>
<organism evidence="2 3">
    <name type="scientific">Folsomia candida</name>
    <name type="common">Springtail</name>
    <dbReference type="NCBI Taxonomy" id="158441"/>
    <lineage>
        <taxon>Eukaryota</taxon>
        <taxon>Metazoa</taxon>
        <taxon>Ecdysozoa</taxon>
        <taxon>Arthropoda</taxon>
        <taxon>Hexapoda</taxon>
        <taxon>Collembola</taxon>
        <taxon>Entomobryomorpha</taxon>
        <taxon>Isotomoidea</taxon>
        <taxon>Isotomidae</taxon>
        <taxon>Proisotominae</taxon>
        <taxon>Folsomia</taxon>
    </lineage>
</organism>
<keyword evidence="1" id="KW-1133">Transmembrane helix</keyword>
<sequence>MKKQIHKSNKDPLTLYYPLYAVAMTFGSINLVLGTYEYGKSQLFLILPSVFMLAHTVFIFVAFSIRNFEKSEGLVNYIYRFNNYGALIIGIGSFISLFDLDIYYQAAPTSLISDIFGLFFLSSIYVALGYSINKEAINTWTITSRWTLTEGKYTPSSKPIFSAKA</sequence>
<dbReference type="Proteomes" id="UP000198287">
    <property type="component" value="Unassembled WGS sequence"/>
</dbReference>
<proteinExistence type="predicted"/>
<feature type="transmembrane region" description="Helical" evidence="1">
    <location>
        <begin position="77"/>
        <end position="98"/>
    </location>
</feature>
<reference evidence="2 3" key="1">
    <citation type="submission" date="2015-12" db="EMBL/GenBank/DDBJ databases">
        <title>The genome of Folsomia candida.</title>
        <authorList>
            <person name="Faddeeva A."/>
            <person name="Derks M.F."/>
            <person name="Anvar Y."/>
            <person name="Smit S."/>
            <person name="Van Straalen N."/>
            <person name="Roelofs D."/>
        </authorList>
    </citation>
    <scope>NUCLEOTIDE SEQUENCE [LARGE SCALE GENOMIC DNA]</scope>
    <source>
        <strain evidence="2 3">VU population</strain>
        <tissue evidence="2">Whole body</tissue>
    </source>
</reference>
<feature type="transmembrane region" description="Helical" evidence="1">
    <location>
        <begin position="110"/>
        <end position="128"/>
    </location>
</feature>
<feature type="transmembrane region" description="Helical" evidence="1">
    <location>
        <begin position="12"/>
        <end position="33"/>
    </location>
</feature>
<dbReference type="EMBL" id="LNIX01000010">
    <property type="protein sequence ID" value="OXA49133.1"/>
    <property type="molecule type" value="Genomic_DNA"/>
</dbReference>
<accession>A0A226DV53</accession>
<comment type="caution">
    <text evidence="2">The sequence shown here is derived from an EMBL/GenBank/DDBJ whole genome shotgun (WGS) entry which is preliminary data.</text>
</comment>
<feature type="transmembrane region" description="Helical" evidence="1">
    <location>
        <begin position="45"/>
        <end position="65"/>
    </location>
</feature>